<feature type="region of interest" description="Disordered" evidence="1">
    <location>
        <begin position="1"/>
        <end position="26"/>
    </location>
</feature>
<name>A0AAE1EW10_PETCI</name>
<dbReference type="AlphaFoldDB" id="A0AAE1EW10"/>
<evidence type="ECO:0000256" key="1">
    <source>
        <dbReference type="SAM" id="MobiDB-lite"/>
    </source>
</evidence>
<dbReference type="EMBL" id="JAWQEG010004255">
    <property type="protein sequence ID" value="KAK3862406.1"/>
    <property type="molecule type" value="Genomic_DNA"/>
</dbReference>
<keyword evidence="3" id="KW-1185">Reference proteome</keyword>
<dbReference type="Proteomes" id="UP001286313">
    <property type="component" value="Unassembled WGS sequence"/>
</dbReference>
<accession>A0AAE1EW10</accession>
<evidence type="ECO:0000313" key="3">
    <source>
        <dbReference type="Proteomes" id="UP001286313"/>
    </source>
</evidence>
<proteinExistence type="predicted"/>
<sequence length="81" mass="9027">MSGDKGLDETSWSERDKKVGEKDESKRLTRVRETKVHLSLSVCLSLKSAQSHLFVSTCLSLLLKLTGLKPRLLPSVSVSWV</sequence>
<comment type="caution">
    <text evidence="2">The sequence shown here is derived from an EMBL/GenBank/DDBJ whole genome shotgun (WGS) entry which is preliminary data.</text>
</comment>
<organism evidence="2 3">
    <name type="scientific">Petrolisthes cinctipes</name>
    <name type="common">Flat porcelain crab</name>
    <dbReference type="NCBI Taxonomy" id="88211"/>
    <lineage>
        <taxon>Eukaryota</taxon>
        <taxon>Metazoa</taxon>
        <taxon>Ecdysozoa</taxon>
        <taxon>Arthropoda</taxon>
        <taxon>Crustacea</taxon>
        <taxon>Multicrustacea</taxon>
        <taxon>Malacostraca</taxon>
        <taxon>Eumalacostraca</taxon>
        <taxon>Eucarida</taxon>
        <taxon>Decapoda</taxon>
        <taxon>Pleocyemata</taxon>
        <taxon>Anomura</taxon>
        <taxon>Galatheoidea</taxon>
        <taxon>Porcellanidae</taxon>
        <taxon>Petrolisthes</taxon>
    </lineage>
</organism>
<evidence type="ECO:0000313" key="2">
    <source>
        <dbReference type="EMBL" id="KAK3862406.1"/>
    </source>
</evidence>
<gene>
    <name evidence="2" type="ORF">Pcinc_031730</name>
</gene>
<protein>
    <submittedName>
        <fullName evidence="2">Uncharacterized protein</fullName>
    </submittedName>
</protein>
<reference evidence="2" key="1">
    <citation type="submission" date="2023-10" db="EMBL/GenBank/DDBJ databases">
        <title>Genome assemblies of two species of porcelain crab, Petrolisthes cinctipes and Petrolisthes manimaculis (Anomura: Porcellanidae).</title>
        <authorList>
            <person name="Angst P."/>
        </authorList>
    </citation>
    <scope>NUCLEOTIDE SEQUENCE</scope>
    <source>
        <strain evidence="2">PB745_01</strain>
        <tissue evidence="2">Gill</tissue>
    </source>
</reference>